<dbReference type="Proteomes" id="UP001017257">
    <property type="component" value="Chromosome"/>
</dbReference>
<evidence type="ECO:0000256" key="2">
    <source>
        <dbReference type="ARBA" id="ARBA00022801"/>
    </source>
</evidence>
<sequence length="1165" mass="129088">MGSDGLSSFRETDVEIYLDEAMLLVECALIELEDDPDGEWRDGLKRAAEILEWLSQPRLQPRAAPLRLLSAAAYQLAGYPAMALGQLRNMPDGEQYSTILREYLRANFPAVLEAISIYWQQDRAREVAREIDESDLTIQAARHVVMCIGTICSYLRTGSDGVNERALQKIDRLAAGFLHSRDPYSYLLAKLTALASRRYITSSIWPLIDSLREVSSSAAGDALVQFARSAFVNRRSLVWPAQAAGIERLRSNTSFVLCTPTGSGKTTVATLGIVQGLFAEQRDTSIQLEGLGSGLEGLAPGNLVLYIVTSRALAAEVEARLAQDLKGIAAEPVVVTGLYGGTDWGPTDAWVQSDRATIVICTFEKADALIRYLGVMFLDRVRLVVIDEAHMVEQNESFRGGLQDGSSRAFRLEQLGSRLLRAREDYQFRIIGLSAVAARAAPALARWIGGDRHSLPTTSSYRSTRQMLGRLEVSPSGNYSIHYNLMDGHSLRFDDERGADTPYVRHPFPAPPGGIDATAGPEVRMRGPTLWAALQLAAERPDGSRPSVLISLTQQVEAFSSTCADLLESWPENSLPNFRNFNGADEAWTRCLASAADYFSTESVEYRLLSRGIAVHHGKMPALLARRLKVVIDKGYIRVVIATSTLSEGVNTPVNYLLIPSVHRSNTPLSLQEFTNLVGRAGRPGVSTEGIALVVLPERQMRRVGGGRVQPVYNREWAGYESLVSQIELTATATGEGLPQDQASSPLSLLLRSLEDAWSALTGSADQDAFQRWLEQTAVSPSSDGELPEAQAYLDTLDGFLIAAVQEIEELRLRHLEPELIEAELTRVWQKTYAFAAATEEDRLGRYWLARGRAIKQQYPDAAQRRRIYKTSLSPRSASSLLTIQDSLRSKLGEGSIYIRWSTEERLSFVADVLETLSHVPSFRISTKLGRRRNFTEWRKLLQWWLAKASLARGPRPNEITTWFDFVSQNFIYRGSWGLGSIIGLLLDSTDGSQPIKALEISDWPRSGLPWIAFWLKELLTWGTLDPVAAFLLARGDAIDRAGAEEAAQYYYAGLAADIDPNDALDPRAIRDWAQAQRVSTPELSAIRQFIIRARLERPAENYRKSQMTVAPIDVDEGLTWIDPAGYTVARSAKPSDWPRTPASYSFELDVADSTVVGEAYLRHV</sequence>
<dbReference type="InterPro" id="IPR001650">
    <property type="entry name" value="Helicase_C-like"/>
</dbReference>
<keyword evidence="4" id="KW-0067">ATP-binding</keyword>
<dbReference type="InterPro" id="IPR011545">
    <property type="entry name" value="DEAD/DEAH_box_helicase_dom"/>
</dbReference>
<feature type="domain" description="Helicase ATP-binding" evidence="5">
    <location>
        <begin position="246"/>
        <end position="455"/>
    </location>
</feature>
<dbReference type="InterPro" id="IPR050474">
    <property type="entry name" value="Hel308_SKI2-like"/>
</dbReference>
<dbReference type="GO" id="GO:0004386">
    <property type="term" value="F:helicase activity"/>
    <property type="evidence" value="ECO:0007669"/>
    <property type="project" value="UniProtKB-KW"/>
</dbReference>
<accession>A0ABY5RVQ6</accession>
<dbReference type="InterPro" id="IPR027417">
    <property type="entry name" value="P-loop_NTPase"/>
</dbReference>
<proteinExistence type="predicted"/>
<dbReference type="SMART" id="SM00487">
    <property type="entry name" value="DEXDc"/>
    <property type="match status" value="1"/>
</dbReference>
<evidence type="ECO:0000256" key="1">
    <source>
        <dbReference type="ARBA" id="ARBA00022741"/>
    </source>
</evidence>
<dbReference type="PANTHER" id="PTHR47961:SF6">
    <property type="entry name" value="DNA-DIRECTED DNA POLYMERASE"/>
    <property type="match status" value="1"/>
</dbReference>
<keyword evidence="7" id="KW-1185">Reference proteome</keyword>
<protein>
    <submittedName>
        <fullName evidence="6">DEAD/DEAH box helicase</fullName>
    </submittedName>
</protein>
<evidence type="ECO:0000313" key="6">
    <source>
        <dbReference type="EMBL" id="UVF21350.1"/>
    </source>
</evidence>
<dbReference type="EMBL" id="CP102845">
    <property type="protein sequence ID" value="UVF21350.1"/>
    <property type="molecule type" value="Genomic_DNA"/>
</dbReference>
<evidence type="ECO:0000313" key="7">
    <source>
        <dbReference type="Proteomes" id="UP001017257"/>
    </source>
</evidence>
<dbReference type="RefSeq" id="WP_259060528.1">
    <property type="nucleotide sequence ID" value="NZ_CP102845.1"/>
</dbReference>
<evidence type="ECO:0000256" key="3">
    <source>
        <dbReference type="ARBA" id="ARBA00022806"/>
    </source>
</evidence>
<keyword evidence="3 6" id="KW-0347">Helicase</keyword>
<reference evidence="6" key="1">
    <citation type="submission" date="2022-08" db="EMBL/GenBank/DDBJ databases">
        <title>Microvirga terrae sp. nov., isolated from soil.</title>
        <authorList>
            <person name="Kim K.H."/>
            <person name="Seo Y.L."/>
            <person name="Kim J.M."/>
            <person name="Lee J.K."/>
            <person name="Han D.M."/>
            <person name="Jeon C.O."/>
        </authorList>
    </citation>
    <scope>NUCLEOTIDE SEQUENCE</scope>
    <source>
        <strain evidence="6">R24</strain>
    </source>
</reference>
<organism evidence="6 7">
    <name type="scientific">Microvirga terrae</name>
    <dbReference type="NCBI Taxonomy" id="2740529"/>
    <lineage>
        <taxon>Bacteria</taxon>
        <taxon>Pseudomonadati</taxon>
        <taxon>Pseudomonadota</taxon>
        <taxon>Alphaproteobacteria</taxon>
        <taxon>Hyphomicrobiales</taxon>
        <taxon>Methylobacteriaceae</taxon>
        <taxon>Microvirga</taxon>
    </lineage>
</organism>
<evidence type="ECO:0000256" key="4">
    <source>
        <dbReference type="ARBA" id="ARBA00022840"/>
    </source>
</evidence>
<dbReference type="Pfam" id="PF00270">
    <property type="entry name" value="DEAD"/>
    <property type="match status" value="1"/>
</dbReference>
<keyword evidence="2" id="KW-0378">Hydrolase</keyword>
<dbReference type="InterPro" id="IPR014001">
    <property type="entry name" value="Helicase_ATP-bd"/>
</dbReference>
<name>A0ABY5RVQ6_9HYPH</name>
<dbReference type="Gene3D" id="3.40.50.300">
    <property type="entry name" value="P-loop containing nucleotide triphosphate hydrolases"/>
    <property type="match status" value="2"/>
</dbReference>
<dbReference type="PROSITE" id="PS51192">
    <property type="entry name" value="HELICASE_ATP_BIND_1"/>
    <property type="match status" value="1"/>
</dbReference>
<dbReference type="PANTHER" id="PTHR47961">
    <property type="entry name" value="DNA POLYMERASE THETA, PUTATIVE (AFU_ORTHOLOGUE AFUA_1G05260)-RELATED"/>
    <property type="match status" value="1"/>
</dbReference>
<keyword evidence="1" id="KW-0547">Nucleotide-binding</keyword>
<dbReference type="SUPFAM" id="SSF52540">
    <property type="entry name" value="P-loop containing nucleoside triphosphate hydrolases"/>
    <property type="match status" value="1"/>
</dbReference>
<evidence type="ECO:0000259" key="5">
    <source>
        <dbReference type="PROSITE" id="PS51192"/>
    </source>
</evidence>
<dbReference type="SMART" id="SM00490">
    <property type="entry name" value="HELICc"/>
    <property type="match status" value="1"/>
</dbReference>
<gene>
    <name evidence="6" type="ORF">HPT29_009590</name>
</gene>